<accession>A0A1Y2FH44</accession>
<feature type="chain" id="PRO_5012869864" evidence="1">
    <location>
        <begin position="27"/>
        <end position="210"/>
    </location>
</feature>
<evidence type="ECO:0000313" key="3">
    <source>
        <dbReference type="Proteomes" id="UP000193685"/>
    </source>
</evidence>
<comment type="caution">
    <text evidence="2">The sequence shown here is derived from an EMBL/GenBank/DDBJ whole genome shotgun (WGS) entry which is preliminary data.</text>
</comment>
<evidence type="ECO:0000313" key="2">
    <source>
        <dbReference type="EMBL" id="ORY83249.1"/>
    </source>
</evidence>
<reference evidence="2 3" key="1">
    <citation type="submission" date="2016-07" db="EMBL/GenBank/DDBJ databases">
        <title>Pervasive Adenine N6-methylation of Active Genes in Fungi.</title>
        <authorList>
            <consortium name="DOE Joint Genome Institute"/>
            <person name="Mondo S.J."/>
            <person name="Dannebaum R.O."/>
            <person name="Kuo R.C."/>
            <person name="Labutti K."/>
            <person name="Haridas S."/>
            <person name="Kuo A."/>
            <person name="Salamov A."/>
            <person name="Ahrendt S.R."/>
            <person name="Lipzen A."/>
            <person name="Sullivan W."/>
            <person name="Andreopoulos W.B."/>
            <person name="Clum A."/>
            <person name="Lindquist E."/>
            <person name="Daum C."/>
            <person name="Ramamoorthy G.K."/>
            <person name="Gryganskyi A."/>
            <person name="Culley D."/>
            <person name="Magnuson J.K."/>
            <person name="James T.Y."/>
            <person name="O'Malley M.A."/>
            <person name="Stajich J.E."/>
            <person name="Spatafora J.W."/>
            <person name="Visel A."/>
            <person name="Grigoriev I.V."/>
        </authorList>
    </citation>
    <scope>NUCLEOTIDE SEQUENCE [LARGE SCALE GENOMIC DNA]</scope>
    <source>
        <strain evidence="2 3">12-1054</strain>
    </source>
</reference>
<dbReference type="Proteomes" id="UP000193685">
    <property type="component" value="Unassembled WGS sequence"/>
</dbReference>
<proteinExistence type="predicted"/>
<name>A0A1Y2FH44_PROLT</name>
<keyword evidence="1" id="KW-0732">Signal</keyword>
<evidence type="ECO:0000256" key="1">
    <source>
        <dbReference type="SAM" id="SignalP"/>
    </source>
</evidence>
<protein>
    <submittedName>
        <fullName evidence="2">Uncharacterized protein</fullName>
    </submittedName>
</protein>
<gene>
    <name evidence="2" type="ORF">BCR37DRAFT_379264</name>
</gene>
<feature type="signal peptide" evidence="1">
    <location>
        <begin position="1"/>
        <end position="26"/>
    </location>
</feature>
<dbReference type="RefSeq" id="XP_040725830.1">
    <property type="nucleotide sequence ID" value="XM_040869220.1"/>
</dbReference>
<dbReference type="EMBL" id="MCFI01000008">
    <property type="protein sequence ID" value="ORY83249.1"/>
    <property type="molecule type" value="Genomic_DNA"/>
</dbReference>
<dbReference type="GeneID" id="63785819"/>
<organism evidence="2 3">
    <name type="scientific">Protomyces lactucae-debilis</name>
    <dbReference type="NCBI Taxonomy" id="2754530"/>
    <lineage>
        <taxon>Eukaryota</taxon>
        <taxon>Fungi</taxon>
        <taxon>Dikarya</taxon>
        <taxon>Ascomycota</taxon>
        <taxon>Taphrinomycotina</taxon>
        <taxon>Taphrinomycetes</taxon>
        <taxon>Taphrinales</taxon>
        <taxon>Protomycetaceae</taxon>
        <taxon>Protomyces</taxon>
    </lineage>
</organism>
<dbReference type="AlphaFoldDB" id="A0A1Y2FH44"/>
<keyword evidence="3" id="KW-1185">Reference proteome</keyword>
<sequence>MRMSRNGEKALAVLLLSMDYTPYVLADDCQKYLVAYPFAGGDNGKMRKVGFSIALKKSCHVLVDDDVDKSDLEKAVLKLKPCSDIINNDYVCWIVEYTSALAGMVPARAVNHLAEDKITRIFNYCTRNPWKDPTLTDYKLPQIPQLRPLARAYANHVINAHELSSKDWASLHSPAAGRRHLSPVVQCDFGSRPESDAWWHVACNVLDCVE</sequence>